<reference evidence="1 2" key="1">
    <citation type="journal article" date="2015" name="Stand. Genomic Sci.">
        <title>Genomic Encyclopedia of Bacterial and Archaeal Type Strains, Phase III: the genomes of soil and plant-associated and newly described type strains.</title>
        <authorList>
            <person name="Whitman W.B."/>
            <person name="Woyke T."/>
            <person name="Klenk H.P."/>
            <person name="Zhou Y."/>
            <person name="Lilburn T.G."/>
            <person name="Beck B.J."/>
            <person name="De Vos P."/>
            <person name="Vandamme P."/>
            <person name="Eisen J.A."/>
            <person name="Garrity G."/>
            <person name="Hugenholtz P."/>
            <person name="Kyrpides N.C."/>
        </authorList>
    </citation>
    <scope>NUCLEOTIDE SEQUENCE [LARGE SCALE GENOMIC DNA]</scope>
    <source>
        <strain evidence="1 2">CGMCC 1.7271</strain>
    </source>
</reference>
<dbReference type="Proteomes" id="UP000316167">
    <property type="component" value="Unassembled WGS sequence"/>
</dbReference>
<protein>
    <submittedName>
        <fullName evidence="1">Uncharacterized protein</fullName>
    </submittedName>
</protein>
<dbReference type="AlphaFoldDB" id="A0A562S9C6"/>
<sequence length="1096" mass="127502">MGNFWGINFRNTEPNYWAALMDKTSGLLWEVLLSKNHGVDDKQLLSIWLSKILVSPGWPQPLLFTTRQSTIRFLNAAFELVINEPDIDGIENEFAKVCMDEWAGHSTLQSIETTIKSGEFTLNGSDIFELLTSFNTWEEKANRTYLYNQGSRKTLAFLVYTLVNYDSESNNEVTTDSAIRTVTHFHRLISLLHASNSKPYLVWEITRFIILYRPEVIPYLIIEPGLKTLSFIFLDDINLFREQKSVLNLELWNKSTSLLLHSLSVEESQAAAKMIFQLYRSLNKNKYEIPYNRSNKKLEIETKENHDKKESVVLGLIENYKLYPNQHMHTQDEFLLPTLYEDLSAAIINYSSKPLYFNGTVQFPIIQWDAMSWLLRASTYWKYNSQKFLIKDSADRLTSEFLNRYLESIEVTEINKFNQFEGKEEIGIPLWSEKIERLQFIDWIYPIYLINTQGNLNMFLSPRIAIERTPDKYHKKNSFSADKLRTHIGVLLQVLRKLLLPVIPYSFQKDQLKSIKNKIEKQLIDLLRMHIKDLPKQGRIDLFSYNKEWQYQTTDIEALFPQIARAINWFSEKDAVINVISESGDINKLLTLLEHVKSEGVKQNLLDKIKELDVQSFLETYNWIPEVQNTVSNLSKYPELITQIEQAIVFWKQRIMTSREDPTYNLVLYKAELLVAYFKKSEQLIDAVIEPKVSFHGQKELQIKDYKKFYKGLLYILSKPADSHSIFNSLLNQYPSYPSFALNRMVAKINLAISAKDNNLYQEALEEWKEAAKEFETDAMGSLNPKISESIMTILCKTGEHEALHETYRNLDLPDRMRPTILEILVDSLLTQNKVSEALQIISAAKTYHQFSDILDLQFVIDLEKSITTIDNVEELKHYYNRIFMSEPGKLIRIFPENLNGRVDLSEFMVKEIILAADKLLDKIMSISEIASEDKYNDLIELALDARINPWGWQVGPQSRAAFSGTGGKQPGERDLPIMNQFKRTFMVCEAFIYRDSKTAKDHLKKVFNYHHNRNSFCMLIYDLSKNVKGFQKHWQHYVEKILPSTSFPLGHEIKGSAKDVCKDFGFENSAIKICSSEHQSGTLLYHVFINLNYKL</sequence>
<organism evidence="1 2">
    <name type="scientific">Lacibacter cauensis</name>
    <dbReference type="NCBI Taxonomy" id="510947"/>
    <lineage>
        <taxon>Bacteria</taxon>
        <taxon>Pseudomonadati</taxon>
        <taxon>Bacteroidota</taxon>
        <taxon>Chitinophagia</taxon>
        <taxon>Chitinophagales</taxon>
        <taxon>Chitinophagaceae</taxon>
        <taxon>Lacibacter</taxon>
    </lineage>
</organism>
<gene>
    <name evidence="1" type="ORF">IQ13_4204</name>
</gene>
<comment type="caution">
    <text evidence="1">The sequence shown here is derived from an EMBL/GenBank/DDBJ whole genome shotgun (WGS) entry which is preliminary data.</text>
</comment>
<accession>A0A562S9C6</accession>
<evidence type="ECO:0000313" key="1">
    <source>
        <dbReference type="EMBL" id="TWI77962.1"/>
    </source>
</evidence>
<evidence type="ECO:0000313" key="2">
    <source>
        <dbReference type="Proteomes" id="UP000316167"/>
    </source>
</evidence>
<name>A0A562S9C6_9BACT</name>
<dbReference type="InterPro" id="IPR011990">
    <property type="entry name" value="TPR-like_helical_dom_sf"/>
</dbReference>
<dbReference type="RefSeq" id="WP_144888660.1">
    <property type="nucleotide sequence ID" value="NZ_VLLE01000008.1"/>
</dbReference>
<proteinExistence type="predicted"/>
<keyword evidence="2" id="KW-1185">Reference proteome</keyword>
<dbReference type="EMBL" id="VLLE01000008">
    <property type="protein sequence ID" value="TWI77962.1"/>
    <property type="molecule type" value="Genomic_DNA"/>
</dbReference>
<dbReference type="SUPFAM" id="SSF48452">
    <property type="entry name" value="TPR-like"/>
    <property type="match status" value="1"/>
</dbReference>
<dbReference type="OrthoDB" id="1384967at2"/>